<dbReference type="KEGG" id="nsh:GXM_04483"/>
<gene>
    <name evidence="1" type="ORF">GXM_04483</name>
</gene>
<dbReference type="AlphaFoldDB" id="A0A5P8W2X4"/>
<evidence type="ECO:0000313" key="2">
    <source>
        <dbReference type="Proteomes" id="UP000326678"/>
    </source>
</evidence>
<proteinExistence type="predicted"/>
<dbReference type="EMBL" id="CP045226">
    <property type="protein sequence ID" value="QFS47002.1"/>
    <property type="molecule type" value="Genomic_DNA"/>
</dbReference>
<name>A0A5P8W2X4_9NOSO</name>
<sequence length="52" mass="5933">MLPLYLIRDRRDRGAGGRKKANWGLSKSNGILRKQKLLLLAENTKIRKQTGV</sequence>
<organism evidence="1 2">
    <name type="scientific">Nostoc sphaeroides CCNUC1</name>
    <dbReference type="NCBI Taxonomy" id="2653204"/>
    <lineage>
        <taxon>Bacteria</taxon>
        <taxon>Bacillati</taxon>
        <taxon>Cyanobacteriota</taxon>
        <taxon>Cyanophyceae</taxon>
        <taxon>Nostocales</taxon>
        <taxon>Nostocaceae</taxon>
        <taxon>Nostoc</taxon>
    </lineage>
</organism>
<evidence type="ECO:0000313" key="1">
    <source>
        <dbReference type="EMBL" id="QFS47002.1"/>
    </source>
</evidence>
<protein>
    <submittedName>
        <fullName evidence="1">Uncharacterized protein</fullName>
    </submittedName>
</protein>
<keyword evidence="2" id="KW-1185">Reference proteome</keyword>
<dbReference type="Proteomes" id="UP000326678">
    <property type="component" value="Chromosome Gxm1"/>
</dbReference>
<reference evidence="1 2" key="1">
    <citation type="submission" date="2019-10" db="EMBL/GenBank/DDBJ databases">
        <title>Genomic and transcriptomic insights into the perfect genentic adaptation of a filamentous nitrogen-fixing cyanobacterium to rice fields.</title>
        <authorList>
            <person name="Chen Z."/>
        </authorList>
    </citation>
    <scope>NUCLEOTIDE SEQUENCE [LARGE SCALE GENOMIC DNA]</scope>
    <source>
        <strain evidence="1">CCNUC1</strain>
    </source>
</reference>
<accession>A0A5P8W2X4</accession>